<name>A0A0A1TDR4_9HYPO</name>
<dbReference type="InterPro" id="IPR021476">
    <property type="entry name" value="Egh16-like"/>
</dbReference>
<evidence type="ECO:0000256" key="1">
    <source>
        <dbReference type="SAM" id="MobiDB-lite"/>
    </source>
</evidence>
<dbReference type="PANTHER" id="PTHR34618">
    <property type="entry name" value="SURFACE PROTEIN MAS1, PUTATIVE-RELATED"/>
    <property type="match status" value="1"/>
</dbReference>
<proteinExistence type="predicted"/>
<dbReference type="OrthoDB" id="5418436at2759"/>
<dbReference type="AlphaFoldDB" id="A0A0A1TDR4"/>
<organism evidence="2 3">
    <name type="scientific">[Torrubiella] hemipterigena</name>
    <dbReference type="NCBI Taxonomy" id="1531966"/>
    <lineage>
        <taxon>Eukaryota</taxon>
        <taxon>Fungi</taxon>
        <taxon>Dikarya</taxon>
        <taxon>Ascomycota</taxon>
        <taxon>Pezizomycotina</taxon>
        <taxon>Sordariomycetes</taxon>
        <taxon>Hypocreomycetidae</taxon>
        <taxon>Hypocreales</taxon>
        <taxon>Clavicipitaceae</taxon>
        <taxon>Clavicipitaceae incertae sedis</taxon>
        <taxon>'Torrubiella' clade</taxon>
    </lineage>
</organism>
<dbReference type="Proteomes" id="UP000039046">
    <property type="component" value="Unassembled WGS sequence"/>
</dbReference>
<dbReference type="EMBL" id="CDHN01000002">
    <property type="protein sequence ID" value="CEJ87440.1"/>
    <property type="molecule type" value="Genomic_DNA"/>
</dbReference>
<reference evidence="2 3" key="1">
    <citation type="journal article" date="2015" name="Genome Announc.">
        <title>Draft Genome Sequence and Gene Annotation of the Entomopathogenic Fungus Verticillium hemipterigenum.</title>
        <authorList>
            <person name="Horn F."/>
            <person name="Habel A."/>
            <person name="Scharf D.H."/>
            <person name="Dworschak J."/>
            <person name="Brakhage A.A."/>
            <person name="Guthke R."/>
            <person name="Hertweck C."/>
            <person name="Linde J."/>
        </authorList>
    </citation>
    <scope>NUCLEOTIDE SEQUENCE [LARGE SCALE GENOMIC DNA]</scope>
</reference>
<dbReference type="PANTHER" id="PTHR34618:SF4">
    <property type="entry name" value="CAS1"/>
    <property type="match status" value="1"/>
</dbReference>
<sequence>MNNATPQCKQGRYMNRWISRFPSNSALHPRHQQSLANTRVSEVLLLYILFVVIFGKSRYNIFIQIENDSQQAAFLACRLDAVDAARRRPRLIINAEGHLGGKAIGLGVEPNNSRSGTTRAPFQMDATFFGSGPGQQSEAAAAGAGDGNTGDKAGGNSGSGVKTKPRIVYNSRFMGRAAPPANKQRPQHLNLQPHPPIHLTPAQQKPVSPMDRKIDREAALAMVNPTGLGATLARGNNSLEQSFPTIMAANGGQKLSQVYGGGELYVFMYQVNGDGAGPYQCYLSADATGDKWSPMEIVQNAPGLRGRNSDTKMSTHPLILTVPSGETCTGKVSGESGVCLVRCQNEAAGGPFGGVVPIQIQSRG</sequence>
<feature type="compositionally biased region" description="Low complexity" evidence="1">
    <location>
        <begin position="134"/>
        <end position="143"/>
    </location>
</feature>
<feature type="region of interest" description="Disordered" evidence="1">
    <location>
        <begin position="125"/>
        <end position="208"/>
    </location>
</feature>
<accession>A0A0A1TDR4</accession>
<keyword evidence="3" id="KW-1185">Reference proteome</keyword>
<gene>
    <name evidence="2" type="ORF">VHEMI04417</name>
</gene>
<evidence type="ECO:0000313" key="3">
    <source>
        <dbReference type="Proteomes" id="UP000039046"/>
    </source>
</evidence>
<dbReference type="Pfam" id="PF11327">
    <property type="entry name" value="Egh16-like"/>
    <property type="match status" value="1"/>
</dbReference>
<feature type="compositionally biased region" description="Gly residues" evidence="1">
    <location>
        <begin position="144"/>
        <end position="158"/>
    </location>
</feature>
<evidence type="ECO:0000313" key="2">
    <source>
        <dbReference type="EMBL" id="CEJ87440.1"/>
    </source>
</evidence>
<dbReference type="HOGENOM" id="CLU_761146_0_0_1"/>
<dbReference type="STRING" id="1531966.A0A0A1TDR4"/>
<protein>
    <submittedName>
        <fullName evidence="2">Uncharacterized protein</fullName>
    </submittedName>
</protein>